<evidence type="ECO:0000313" key="1">
    <source>
        <dbReference type="EMBL" id="KAJ1347580.1"/>
    </source>
</evidence>
<sequence>MAKLIESSQKPGSHCEVVVVISNKAEVKCSEVSNKMGVETIVIPHTQIGEEGDSKITELRGLSIQHSIHDIMLFYLLLLLDYFTSNLPLVAQ</sequence>
<dbReference type="EMBL" id="JAHQIW010000338">
    <property type="protein sequence ID" value="KAJ1347580.1"/>
    <property type="molecule type" value="Genomic_DNA"/>
</dbReference>
<accession>A0AAD5LW52</accession>
<proteinExistence type="predicted"/>
<dbReference type="Proteomes" id="UP001196413">
    <property type="component" value="Unassembled WGS sequence"/>
</dbReference>
<comment type="caution">
    <text evidence="1">The sequence shown here is derived from an EMBL/GenBank/DDBJ whole genome shotgun (WGS) entry which is preliminary data.</text>
</comment>
<reference evidence="1" key="1">
    <citation type="submission" date="2021-06" db="EMBL/GenBank/DDBJ databases">
        <title>Parelaphostrongylus tenuis whole genome reference sequence.</title>
        <authorList>
            <person name="Garwood T.J."/>
            <person name="Larsen P.A."/>
            <person name="Fountain-Jones N.M."/>
            <person name="Garbe J.R."/>
            <person name="Macchietto M.G."/>
            <person name="Kania S.A."/>
            <person name="Gerhold R.W."/>
            <person name="Richards J.E."/>
            <person name="Wolf T.M."/>
        </authorList>
    </citation>
    <scope>NUCLEOTIDE SEQUENCE</scope>
    <source>
        <strain evidence="1">MNPRO001-30</strain>
        <tissue evidence="1">Meninges</tissue>
    </source>
</reference>
<dbReference type="Gene3D" id="3.40.50.170">
    <property type="entry name" value="Formyl transferase, N-terminal domain"/>
    <property type="match status" value="1"/>
</dbReference>
<dbReference type="AlphaFoldDB" id="A0AAD5LW52"/>
<name>A0AAD5LW52_PARTN</name>
<gene>
    <name evidence="1" type="ORF">KIN20_002674</name>
</gene>
<keyword evidence="2" id="KW-1185">Reference proteome</keyword>
<evidence type="ECO:0000313" key="2">
    <source>
        <dbReference type="Proteomes" id="UP001196413"/>
    </source>
</evidence>
<organism evidence="1 2">
    <name type="scientific">Parelaphostrongylus tenuis</name>
    <name type="common">Meningeal worm</name>
    <dbReference type="NCBI Taxonomy" id="148309"/>
    <lineage>
        <taxon>Eukaryota</taxon>
        <taxon>Metazoa</taxon>
        <taxon>Ecdysozoa</taxon>
        <taxon>Nematoda</taxon>
        <taxon>Chromadorea</taxon>
        <taxon>Rhabditida</taxon>
        <taxon>Rhabditina</taxon>
        <taxon>Rhabditomorpha</taxon>
        <taxon>Strongyloidea</taxon>
        <taxon>Metastrongylidae</taxon>
        <taxon>Parelaphostrongylus</taxon>
    </lineage>
</organism>
<protein>
    <submittedName>
        <fullName evidence="1">Uncharacterized protein</fullName>
    </submittedName>
</protein>